<name>A0A1R2C1Z0_9CILI</name>
<evidence type="ECO:0000313" key="8">
    <source>
        <dbReference type="EMBL" id="OMJ83006.1"/>
    </source>
</evidence>
<comment type="caution">
    <text evidence="8">The sequence shown here is derived from an EMBL/GenBank/DDBJ whole genome shotgun (WGS) entry which is preliminary data.</text>
</comment>
<dbReference type="GO" id="GO:0006829">
    <property type="term" value="P:zinc ion transport"/>
    <property type="evidence" value="ECO:0007669"/>
    <property type="project" value="InterPro"/>
</dbReference>
<keyword evidence="3 6" id="KW-0812">Transmembrane</keyword>
<evidence type="ECO:0000256" key="3">
    <source>
        <dbReference type="ARBA" id="ARBA00022692"/>
    </source>
</evidence>
<evidence type="ECO:0000256" key="2">
    <source>
        <dbReference type="ARBA" id="ARBA00022448"/>
    </source>
</evidence>
<proteinExistence type="predicted"/>
<dbReference type="AlphaFoldDB" id="A0A1R2C1Z0"/>
<reference evidence="8 9" key="1">
    <citation type="submission" date="2016-11" db="EMBL/GenBank/DDBJ databases">
        <title>The macronuclear genome of Stentor coeruleus: a giant cell with tiny introns.</title>
        <authorList>
            <person name="Slabodnick M."/>
            <person name="Ruby J.G."/>
            <person name="Reiff S.B."/>
            <person name="Swart E.C."/>
            <person name="Gosai S."/>
            <person name="Prabakaran S."/>
            <person name="Witkowska E."/>
            <person name="Larue G.E."/>
            <person name="Fisher S."/>
            <person name="Freeman R.M."/>
            <person name="Gunawardena J."/>
            <person name="Chu W."/>
            <person name="Stover N.A."/>
            <person name="Gregory B.D."/>
            <person name="Nowacki M."/>
            <person name="Derisi J."/>
            <person name="Roy S.W."/>
            <person name="Marshall W.F."/>
            <person name="Sood P."/>
        </authorList>
    </citation>
    <scope>NUCLEOTIDE SEQUENCE [LARGE SCALE GENOMIC DNA]</scope>
    <source>
        <strain evidence="8">WM001</strain>
    </source>
</reference>
<gene>
    <name evidence="8" type="ORF">SteCoe_16159</name>
</gene>
<evidence type="ECO:0000256" key="4">
    <source>
        <dbReference type="ARBA" id="ARBA00022989"/>
    </source>
</evidence>
<dbReference type="SUPFAM" id="SSF161111">
    <property type="entry name" value="Cation efflux protein transmembrane domain-like"/>
    <property type="match status" value="1"/>
</dbReference>
<dbReference type="Gene3D" id="1.20.1510.10">
    <property type="entry name" value="Cation efflux protein transmembrane domain"/>
    <property type="match status" value="1"/>
</dbReference>
<dbReference type="EMBL" id="MPUH01000319">
    <property type="protein sequence ID" value="OMJ83006.1"/>
    <property type="molecule type" value="Genomic_DNA"/>
</dbReference>
<keyword evidence="4 6" id="KW-1133">Transmembrane helix</keyword>
<evidence type="ECO:0000313" key="9">
    <source>
        <dbReference type="Proteomes" id="UP000187209"/>
    </source>
</evidence>
<keyword evidence="2" id="KW-0813">Transport</keyword>
<feature type="transmembrane region" description="Helical" evidence="6">
    <location>
        <begin position="128"/>
        <end position="146"/>
    </location>
</feature>
<dbReference type="OrthoDB" id="435980at2759"/>
<dbReference type="InterPro" id="IPR040177">
    <property type="entry name" value="SLC30A9"/>
</dbReference>
<evidence type="ECO:0000256" key="5">
    <source>
        <dbReference type="ARBA" id="ARBA00023136"/>
    </source>
</evidence>
<dbReference type="PANTHER" id="PTHR13414:SF9">
    <property type="entry name" value="PROTON-COUPLED ZINC ANTIPORTER SLC30A9, MITOCHONDRIAL"/>
    <property type="match status" value="1"/>
</dbReference>
<sequence>MRAFKTTMRHFSDQKDYNWTMIRREMIADVIQTVIKFSAFNMSNSQAVKAELMRAGLDAMNHVFMLVANRWSKYKPDDSYNYGYNKFKNITVMIPGACFALSGVYNVMMPMLTVFNGLDTMSELVLNPASLGVIFLSSFGELYLYYKNLGDVSKNDMHHTFFKRLLIRSRLSFRIIFKKQSVDPIQDAIITENVLAVMGVGMPVLTSFLCYATGLGWIDLIGEFSNGVIQIYLGYLICKENSQVLIGRSLQSVDYIKLLSTLNSRREIKDIQYLKTTYSNDELALSAEVVYDQDFLAQKLIKALENDIKQISLDEASERGLKELLVKSTYLFITHNAEVIRKIENDIIKAFPCATEIDIEKCVSNIKKELQGVMQSELKKLNPESDEIHKRSVSIS</sequence>
<evidence type="ECO:0000256" key="6">
    <source>
        <dbReference type="SAM" id="Phobius"/>
    </source>
</evidence>
<keyword evidence="5 6" id="KW-0472">Membrane</keyword>
<feature type="transmembrane region" description="Helical" evidence="6">
    <location>
        <begin position="90"/>
        <end position="108"/>
    </location>
</feature>
<dbReference type="GO" id="GO:0016020">
    <property type="term" value="C:membrane"/>
    <property type="evidence" value="ECO:0007669"/>
    <property type="project" value="UniProtKB-SubCell"/>
</dbReference>
<dbReference type="Proteomes" id="UP000187209">
    <property type="component" value="Unassembled WGS sequence"/>
</dbReference>
<feature type="domain" description="Cation efflux protein transmembrane" evidence="7">
    <location>
        <begin position="27"/>
        <end position="246"/>
    </location>
</feature>
<comment type="subcellular location">
    <subcellularLocation>
        <location evidence="1">Membrane</location>
        <topology evidence="1">Multi-pass membrane protein</topology>
    </subcellularLocation>
</comment>
<keyword evidence="9" id="KW-1185">Reference proteome</keyword>
<dbReference type="GO" id="GO:0005783">
    <property type="term" value="C:endoplasmic reticulum"/>
    <property type="evidence" value="ECO:0007669"/>
    <property type="project" value="TreeGrafter"/>
</dbReference>
<dbReference type="Pfam" id="PF01545">
    <property type="entry name" value="Cation_efflux"/>
    <property type="match status" value="1"/>
</dbReference>
<organism evidence="8 9">
    <name type="scientific">Stentor coeruleus</name>
    <dbReference type="NCBI Taxonomy" id="5963"/>
    <lineage>
        <taxon>Eukaryota</taxon>
        <taxon>Sar</taxon>
        <taxon>Alveolata</taxon>
        <taxon>Ciliophora</taxon>
        <taxon>Postciliodesmatophora</taxon>
        <taxon>Heterotrichea</taxon>
        <taxon>Heterotrichida</taxon>
        <taxon>Stentoridae</taxon>
        <taxon>Stentor</taxon>
    </lineage>
</organism>
<dbReference type="InterPro" id="IPR027469">
    <property type="entry name" value="Cation_efflux_TMD_sf"/>
</dbReference>
<dbReference type="GO" id="GO:0006882">
    <property type="term" value="P:intracellular zinc ion homeostasis"/>
    <property type="evidence" value="ECO:0007669"/>
    <property type="project" value="TreeGrafter"/>
</dbReference>
<dbReference type="InterPro" id="IPR058533">
    <property type="entry name" value="Cation_efflux_TM"/>
</dbReference>
<dbReference type="GO" id="GO:0008324">
    <property type="term" value="F:monoatomic cation transmembrane transporter activity"/>
    <property type="evidence" value="ECO:0007669"/>
    <property type="project" value="InterPro"/>
</dbReference>
<protein>
    <recommendedName>
        <fullName evidence="7">Cation efflux protein transmembrane domain-containing protein</fullName>
    </recommendedName>
</protein>
<evidence type="ECO:0000256" key="1">
    <source>
        <dbReference type="ARBA" id="ARBA00004141"/>
    </source>
</evidence>
<evidence type="ECO:0000259" key="7">
    <source>
        <dbReference type="Pfam" id="PF01545"/>
    </source>
</evidence>
<dbReference type="PANTHER" id="PTHR13414">
    <property type="entry name" value="HUEL-CATION TRANSPORTER"/>
    <property type="match status" value="1"/>
</dbReference>
<accession>A0A1R2C1Z0</accession>